<evidence type="ECO:0000313" key="3">
    <source>
        <dbReference type="Proteomes" id="UP001334084"/>
    </source>
</evidence>
<accession>A0AAX4JC23</accession>
<evidence type="ECO:0000313" key="2">
    <source>
        <dbReference type="EMBL" id="WUR03437.1"/>
    </source>
</evidence>
<feature type="compositionally biased region" description="Polar residues" evidence="1">
    <location>
        <begin position="82"/>
        <end position="101"/>
    </location>
</feature>
<feature type="compositionally biased region" description="Basic and acidic residues" evidence="1">
    <location>
        <begin position="183"/>
        <end position="198"/>
    </location>
</feature>
<protein>
    <recommendedName>
        <fullName evidence="4">C2H2-type domain-containing protein</fullName>
    </recommendedName>
</protein>
<proteinExistence type="predicted"/>
<dbReference type="KEGG" id="vnx:VNE69_05033"/>
<dbReference type="GeneID" id="90541257"/>
<name>A0AAX4JC23_9MICR</name>
<keyword evidence="3" id="KW-1185">Reference proteome</keyword>
<dbReference type="InterPro" id="IPR036236">
    <property type="entry name" value="Znf_C2H2_sf"/>
</dbReference>
<dbReference type="SUPFAM" id="SSF57667">
    <property type="entry name" value="beta-beta-alpha zinc fingers"/>
    <property type="match status" value="1"/>
</dbReference>
<dbReference type="EMBL" id="CP142730">
    <property type="protein sequence ID" value="WUR03437.1"/>
    <property type="molecule type" value="Genomic_DNA"/>
</dbReference>
<feature type="region of interest" description="Disordered" evidence="1">
    <location>
        <begin position="175"/>
        <end position="198"/>
    </location>
</feature>
<feature type="region of interest" description="Disordered" evidence="1">
    <location>
        <begin position="1"/>
        <end position="101"/>
    </location>
</feature>
<organism evidence="2 3">
    <name type="scientific">Vairimorpha necatrix</name>
    <dbReference type="NCBI Taxonomy" id="6039"/>
    <lineage>
        <taxon>Eukaryota</taxon>
        <taxon>Fungi</taxon>
        <taxon>Fungi incertae sedis</taxon>
        <taxon>Microsporidia</taxon>
        <taxon>Nosematidae</taxon>
        <taxon>Vairimorpha</taxon>
    </lineage>
</organism>
<evidence type="ECO:0008006" key="4">
    <source>
        <dbReference type="Google" id="ProtNLM"/>
    </source>
</evidence>
<sequence>MTKKRDKPETPFLQTKSSKTSKSNNPSKANKKQKTENKNTGTNTRNDNDGRKKHSKLKRKQDTDSFDDLYDTYIPGSENWPKRQSSQIKNRNNAENSIYKSKSFNDYKEGDEKLPIEYLVECAKQEVVSPKKQKKTNLQYLLEAALEAENELTKNSNIKKRKLSEKSDVLNKIEKRKNLKQNKKLDHTKNESRKEKDVGILSEATLEYDNEQPLEINTESRRLEAKSECEGIKNIQKKLKHNQKISLDQNEDKLVIRIPAYTPQENLKTKKALKSKNKKIKRAMDNQVIESKNYPKDMFPVEFIGDKKIYLCPWRGWDDMSETCNRQWHTLNLVKRHYHSHTGIKGIECPSKGCNRKFTRKDFVKRHLNESCKYKDEKKKKE</sequence>
<dbReference type="RefSeq" id="XP_065329582.1">
    <property type="nucleotide sequence ID" value="XM_065473510.1"/>
</dbReference>
<feature type="compositionally biased region" description="Low complexity" evidence="1">
    <location>
        <begin position="16"/>
        <end position="28"/>
    </location>
</feature>
<dbReference type="Gene3D" id="3.30.160.60">
    <property type="entry name" value="Classic Zinc Finger"/>
    <property type="match status" value="1"/>
</dbReference>
<evidence type="ECO:0000256" key="1">
    <source>
        <dbReference type="SAM" id="MobiDB-lite"/>
    </source>
</evidence>
<dbReference type="Proteomes" id="UP001334084">
    <property type="component" value="Chromosome 5"/>
</dbReference>
<dbReference type="AlphaFoldDB" id="A0AAX4JC23"/>
<reference evidence="2" key="1">
    <citation type="journal article" date="2024" name="BMC Genomics">
        <title>Functional annotation of a divergent genome using sequence and structure-based similarity.</title>
        <authorList>
            <person name="Svedberg D."/>
            <person name="Winiger R.R."/>
            <person name="Berg A."/>
            <person name="Sharma H."/>
            <person name="Tellgren-Roth C."/>
            <person name="Debrunner-Vossbrinck B.A."/>
            <person name="Vossbrinck C.R."/>
            <person name="Barandun J."/>
        </authorList>
    </citation>
    <scope>NUCLEOTIDE SEQUENCE</scope>
    <source>
        <strain evidence="2">Illinois isolate</strain>
    </source>
</reference>
<gene>
    <name evidence="2" type="ORF">VNE69_05033</name>
</gene>